<proteinExistence type="predicted"/>
<dbReference type="STRING" id="1349762.GCA_001592245_05191"/>
<evidence type="ECO:0000313" key="2">
    <source>
        <dbReference type="EMBL" id="QBY49779.1"/>
    </source>
</evidence>
<dbReference type="SMART" id="SM00953">
    <property type="entry name" value="RES"/>
    <property type="match status" value="1"/>
</dbReference>
<protein>
    <submittedName>
        <fullName evidence="2">RES domain-containing protein</fullName>
    </submittedName>
</protein>
<evidence type="ECO:0000259" key="1">
    <source>
        <dbReference type="SMART" id="SM00953"/>
    </source>
</evidence>
<dbReference type="InterPro" id="IPR014914">
    <property type="entry name" value="RES_dom"/>
</dbReference>
<evidence type="ECO:0000313" key="3">
    <source>
        <dbReference type="Proteomes" id="UP000295294"/>
    </source>
</evidence>
<dbReference type="RefSeq" id="WP_133094703.1">
    <property type="nucleotide sequence ID" value="NZ_CP038634.1"/>
</dbReference>
<dbReference type="OrthoDB" id="9789501at2"/>
<dbReference type="Pfam" id="PF08808">
    <property type="entry name" value="RES"/>
    <property type="match status" value="1"/>
</dbReference>
<dbReference type="AlphaFoldDB" id="A0A4P7L7Y1"/>
<gene>
    <name evidence="2" type="ORF">E0W60_00610</name>
</gene>
<organism evidence="2 3">
    <name type="scientific">Cupriavidus oxalaticus</name>
    <dbReference type="NCBI Taxonomy" id="96344"/>
    <lineage>
        <taxon>Bacteria</taxon>
        <taxon>Pseudomonadati</taxon>
        <taxon>Pseudomonadota</taxon>
        <taxon>Betaproteobacteria</taxon>
        <taxon>Burkholderiales</taxon>
        <taxon>Burkholderiaceae</taxon>
        <taxon>Cupriavidus</taxon>
    </lineage>
</organism>
<dbReference type="KEGG" id="cox:E0W60_00610"/>
<reference evidence="2 3" key="1">
    <citation type="submission" date="2019-03" db="EMBL/GenBank/DDBJ databases">
        <title>Efficiently degradation of phenoxyalkanoic acid herbicides by Cupriavidus oxalaticus strain X32.</title>
        <authorList>
            <person name="Sheng X."/>
        </authorList>
    </citation>
    <scope>NUCLEOTIDE SEQUENCE [LARGE SCALE GENOMIC DNA]</scope>
    <source>
        <strain evidence="2 3">X32</strain>
    </source>
</reference>
<feature type="domain" description="RES" evidence="1">
    <location>
        <begin position="12"/>
        <end position="137"/>
    </location>
</feature>
<name>A0A4P7L7Y1_9BURK</name>
<dbReference type="EMBL" id="CP038634">
    <property type="protein sequence ID" value="QBY49779.1"/>
    <property type="molecule type" value="Genomic_DNA"/>
</dbReference>
<dbReference type="Proteomes" id="UP000295294">
    <property type="component" value="Chromosome 1"/>
</dbReference>
<accession>A0A4P7L7Y1</accession>
<sequence length="158" mass="17638">MMYLWRISNYADLKGLGGLRAGGRWHFPGQPVVYLAEHPALAFLEILVHHEVARIEDLPKQYQLLQVEVPESVAVAEIAALPEDWKTDSQWSRSAGTEWLAARTSLLLKVPSVLVPYASNYVLNPEHPDATAVRIVLATRVDHDPRILSLLTEPKAQG</sequence>